<dbReference type="EMBL" id="CP055153">
    <property type="protein sequence ID" value="QMU30552.1"/>
    <property type="molecule type" value="Genomic_DNA"/>
</dbReference>
<accession>A0A7L7LCH6</accession>
<organism evidence="2 3">
    <name type="scientific">Adhaeribacter radiodurans</name>
    <dbReference type="NCBI Taxonomy" id="2745197"/>
    <lineage>
        <taxon>Bacteria</taxon>
        <taxon>Pseudomonadati</taxon>
        <taxon>Bacteroidota</taxon>
        <taxon>Cytophagia</taxon>
        <taxon>Cytophagales</taxon>
        <taxon>Hymenobacteraceae</taxon>
        <taxon>Adhaeribacter</taxon>
    </lineage>
</organism>
<evidence type="ECO:0000313" key="2">
    <source>
        <dbReference type="EMBL" id="QMU30552.1"/>
    </source>
</evidence>
<reference evidence="2 3" key="1">
    <citation type="submission" date="2020-06" db="EMBL/GenBank/DDBJ databases">
        <authorList>
            <person name="Hwang Y.J."/>
        </authorList>
    </citation>
    <scope>NUCLEOTIDE SEQUENCE [LARGE SCALE GENOMIC DNA]</scope>
    <source>
        <strain evidence="2 3">KUDC8001</strain>
    </source>
</reference>
<evidence type="ECO:0000256" key="1">
    <source>
        <dbReference type="SAM" id="MobiDB-lite"/>
    </source>
</evidence>
<proteinExistence type="predicted"/>
<keyword evidence="3" id="KW-1185">Reference proteome</keyword>
<dbReference type="AlphaFoldDB" id="A0A7L7LCH6"/>
<evidence type="ECO:0000313" key="3">
    <source>
        <dbReference type="Proteomes" id="UP000514509"/>
    </source>
</evidence>
<gene>
    <name evidence="2" type="ORF">HUW48_22120</name>
</gene>
<name>A0A7L7LCH6_9BACT</name>
<sequence length="97" mass="10386">MGKNKKKSKKKNSTFYKAIKPYIKDNRVLYSILGAAGVGVALASVFGTDKGREIVENFTNTLKSIGGNQNEGAIASQEPTSTDKKSKAAKHLAIEPS</sequence>
<dbReference type="RefSeq" id="WP_182412998.1">
    <property type="nucleotide sequence ID" value="NZ_CP055153.1"/>
</dbReference>
<protein>
    <submittedName>
        <fullName evidence="2">Uncharacterized protein</fullName>
    </submittedName>
</protein>
<feature type="region of interest" description="Disordered" evidence="1">
    <location>
        <begin position="67"/>
        <end position="97"/>
    </location>
</feature>
<dbReference type="Proteomes" id="UP000514509">
    <property type="component" value="Chromosome"/>
</dbReference>
<reference evidence="2 3" key="2">
    <citation type="submission" date="2020-08" db="EMBL/GenBank/DDBJ databases">
        <title>Adhaeribacter dokdonensis sp. nov., isolated from the rhizosphere of Elymus tsukushiensis, a plant native to the Dokdo Islands, Republic of Korea.</title>
        <authorList>
            <person name="Ghim S.Y."/>
        </authorList>
    </citation>
    <scope>NUCLEOTIDE SEQUENCE [LARGE SCALE GENOMIC DNA]</scope>
    <source>
        <strain evidence="2 3">KUDC8001</strain>
    </source>
</reference>
<dbReference type="KEGG" id="add:HUW48_22120"/>